<evidence type="ECO:0000256" key="3">
    <source>
        <dbReference type="ARBA" id="ARBA00022729"/>
    </source>
</evidence>
<dbReference type="InterPro" id="IPR000709">
    <property type="entry name" value="Leu_Ile_Val-bd"/>
</dbReference>
<evidence type="ECO:0000259" key="6">
    <source>
        <dbReference type="Pfam" id="PF13458"/>
    </source>
</evidence>
<gene>
    <name evidence="7" type="ORF">UT41_C0002G0054</name>
</gene>
<organism evidence="7 8">
    <name type="scientific">Candidatus Wolfebacteria bacterium GW2011_GWC2_39_22</name>
    <dbReference type="NCBI Taxonomy" id="1619013"/>
    <lineage>
        <taxon>Bacteria</taxon>
        <taxon>Candidatus Wolfeibacteriota</taxon>
    </lineage>
</organism>
<evidence type="ECO:0000256" key="2">
    <source>
        <dbReference type="ARBA" id="ARBA00022448"/>
    </source>
</evidence>
<dbReference type="InterPro" id="IPR028082">
    <property type="entry name" value="Peripla_BP_I"/>
</dbReference>
<dbReference type="GO" id="GO:0006865">
    <property type="term" value="P:amino acid transport"/>
    <property type="evidence" value="ECO:0007669"/>
    <property type="project" value="UniProtKB-KW"/>
</dbReference>
<dbReference type="PRINTS" id="PR00337">
    <property type="entry name" value="LEUILEVALBP"/>
</dbReference>
<dbReference type="Pfam" id="PF13458">
    <property type="entry name" value="Peripla_BP_6"/>
    <property type="match status" value="1"/>
</dbReference>
<evidence type="ECO:0000256" key="4">
    <source>
        <dbReference type="ARBA" id="ARBA00022970"/>
    </source>
</evidence>
<keyword evidence="5" id="KW-0812">Transmembrane</keyword>
<dbReference type="PANTHER" id="PTHR30483">
    <property type="entry name" value="LEUCINE-SPECIFIC-BINDING PROTEIN"/>
    <property type="match status" value="1"/>
</dbReference>
<comment type="similarity">
    <text evidence="1">Belongs to the leucine-binding protein family.</text>
</comment>
<dbReference type="InterPro" id="IPR028081">
    <property type="entry name" value="Leu-bd"/>
</dbReference>
<accession>A0A0G0QPF5</accession>
<proteinExistence type="inferred from homology"/>
<sequence length="383" mass="41492">MNKNKNIVIAFVVVLVVLVAGYVFNSNQQGAQTNEPYKIGYIGPMTGGVAILGEEAAKSIQIAVDEANANGGINGRQIKFIVEDDQYDTAKSISAYEKLVNSDGVDTIVMSTYGGVMALAERAKNDNVMIVDSLDCDQALANLPENIFCIAKETNDLADVIADYATEQGYKNIGILHSTVDNFMQSVSDEFVVRVGDKASVQVESYQPGTTDFKTSLLKFKNKDAIVFLGYDEIGIAIKEAKSLNVGKNYLTIPTVATTPSIQAAAGKAIDGIHFSFYAPLEANPVATKFYSDFKAKYERTPYVFVASDQAYDAAKILITEVLPKVTADTKAEQLDQKITAMGKVKNFKGVTGTLTMKADGRISGILVRLFKLENMMPVFVGK</sequence>
<keyword evidence="5" id="KW-0472">Membrane</keyword>
<evidence type="ECO:0000256" key="5">
    <source>
        <dbReference type="SAM" id="Phobius"/>
    </source>
</evidence>
<evidence type="ECO:0000313" key="7">
    <source>
        <dbReference type="EMBL" id="KKR12280.1"/>
    </source>
</evidence>
<reference evidence="7 8" key="1">
    <citation type="journal article" date="2015" name="Nature">
        <title>rRNA introns, odd ribosomes, and small enigmatic genomes across a large radiation of phyla.</title>
        <authorList>
            <person name="Brown C.T."/>
            <person name="Hug L.A."/>
            <person name="Thomas B.C."/>
            <person name="Sharon I."/>
            <person name="Castelle C.J."/>
            <person name="Singh A."/>
            <person name="Wilkins M.J."/>
            <person name="Williams K.H."/>
            <person name="Banfield J.F."/>
        </authorList>
    </citation>
    <scope>NUCLEOTIDE SEQUENCE [LARGE SCALE GENOMIC DNA]</scope>
</reference>
<protein>
    <submittedName>
        <fullName evidence="7">Extracellular ligand-binding receptor</fullName>
    </submittedName>
</protein>
<keyword evidence="4" id="KW-0029">Amino-acid transport</keyword>
<evidence type="ECO:0000256" key="1">
    <source>
        <dbReference type="ARBA" id="ARBA00010062"/>
    </source>
</evidence>
<dbReference type="InterPro" id="IPR051010">
    <property type="entry name" value="BCAA_transport"/>
</dbReference>
<keyword evidence="2" id="KW-0813">Transport</keyword>
<evidence type="ECO:0000313" key="8">
    <source>
        <dbReference type="Proteomes" id="UP000034665"/>
    </source>
</evidence>
<keyword evidence="7" id="KW-0675">Receptor</keyword>
<dbReference type="EMBL" id="LBWR01000002">
    <property type="protein sequence ID" value="KKR12280.1"/>
    <property type="molecule type" value="Genomic_DNA"/>
</dbReference>
<dbReference type="Proteomes" id="UP000034665">
    <property type="component" value="Unassembled WGS sequence"/>
</dbReference>
<comment type="caution">
    <text evidence="7">The sequence shown here is derived from an EMBL/GenBank/DDBJ whole genome shotgun (WGS) entry which is preliminary data.</text>
</comment>
<dbReference type="AlphaFoldDB" id="A0A0G0QPF5"/>
<name>A0A0G0QPF5_9BACT</name>
<dbReference type="STRING" id="1619013.UT41_C0002G0054"/>
<keyword evidence="3" id="KW-0732">Signal</keyword>
<feature type="transmembrane region" description="Helical" evidence="5">
    <location>
        <begin position="7"/>
        <end position="24"/>
    </location>
</feature>
<dbReference type="SUPFAM" id="SSF53822">
    <property type="entry name" value="Periplasmic binding protein-like I"/>
    <property type="match status" value="1"/>
</dbReference>
<dbReference type="Gene3D" id="3.40.50.2300">
    <property type="match status" value="2"/>
</dbReference>
<feature type="domain" description="Leucine-binding protein" evidence="6">
    <location>
        <begin position="36"/>
        <end position="361"/>
    </location>
</feature>
<keyword evidence="5" id="KW-1133">Transmembrane helix</keyword>
<dbReference type="PANTHER" id="PTHR30483:SF6">
    <property type="entry name" value="PERIPLASMIC BINDING PROTEIN OF ABC TRANSPORTER FOR NATURAL AMINO ACIDS"/>
    <property type="match status" value="1"/>
</dbReference>